<proteinExistence type="predicted"/>
<keyword evidence="2" id="KW-1185">Reference proteome</keyword>
<reference evidence="2" key="1">
    <citation type="journal article" date="2023" name="Nat. Plants">
        <title>Single-cell RNA sequencing provides a high-resolution roadmap for understanding the multicellular compartmentation of specialized metabolism.</title>
        <authorList>
            <person name="Sun S."/>
            <person name="Shen X."/>
            <person name="Li Y."/>
            <person name="Li Y."/>
            <person name="Wang S."/>
            <person name="Li R."/>
            <person name="Zhang H."/>
            <person name="Shen G."/>
            <person name="Guo B."/>
            <person name="Wei J."/>
            <person name="Xu J."/>
            <person name="St-Pierre B."/>
            <person name="Chen S."/>
            <person name="Sun C."/>
        </authorList>
    </citation>
    <scope>NUCLEOTIDE SEQUENCE [LARGE SCALE GENOMIC DNA]</scope>
</reference>
<accession>A0ACC0B3G3</accession>
<dbReference type="EMBL" id="CM044704">
    <property type="protein sequence ID" value="KAI5667201.1"/>
    <property type="molecule type" value="Genomic_DNA"/>
</dbReference>
<name>A0ACC0B3G3_CATRO</name>
<evidence type="ECO:0000313" key="1">
    <source>
        <dbReference type="EMBL" id="KAI5667201.1"/>
    </source>
</evidence>
<organism evidence="1 2">
    <name type="scientific">Catharanthus roseus</name>
    <name type="common">Madagascar periwinkle</name>
    <name type="synonym">Vinca rosea</name>
    <dbReference type="NCBI Taxonomy" id="4058"/>
    <lineage>
        <taxon>Eukaryota</taxon>
        <taxon>Viridiplantae</taxon>
        <taxon>Streptophyta</taxon>
        <taxon>Embryophyta</taxon>
        <taxon>Tracheophyta</taxon>
        <taxon>Spermatophyta</taxon>
        <taxon>Magnoliopsida</taxon>
        <taxon>eudicotyledons</taxon>
        <taxon>Gunneridae</taxon>
        <taxon>Pentapetalae</taxon>
        <taxon>asterids</taxon>
        <taxon>lamiids</taxon>
        <taxon>Gentianales</taxon>
        <taxon>Apocynaceae</taxon>
        <taxon>Rauvolfioideae</taxon>
        <taxon>Vinceae</taxon>
        <taxon>Catharanthinae</taxon>
        <taxon>Catharanthus</taxon>
    </lineage>
</organism>
<gene>
    <name evidence="1" type="ORF">M9H77_17054</name>
</gene>
<comment type="caution">
    <text evidence="1">The sequence shown here is derived from an EMBL/GenBank/DDBJ whole genome shotgun (WGS) entry which is preliminary data.</text>
</comment>
<sequence>MDQSYRFHMAILLLILLLVIQPNSAYGSCNCDDSQAKNQDKNGALVYKFVGIGSILIAGGIGIFMPLLLKNTRAFQPETPIHFLIKSFAAGIILATGFLHILPDAFESLTSPCLGENPWGNFPFSGFIAMMAAIFTLIMESIATGYHTRAELQKSQPLDDDMLEDNIASSTSSTGPAILLERSNSSNLIRSRIISQVLELGIVVHSVIIGISLGTTQSLRVIKPLIAALSFHQFFEGMGLGGCIAQANFKTRAMTIMVLFFSLTTPTGIAIGIAISKSYNEYSPKALIVQGFLNSASAGILIYMALVDLLAADFMNPKLLSNLKLQLGTNLALLLGAFCMSSLAKWGGS</sequence>
<dbReference type="Proteomes" id="UP001060085">
    <property type="component" value="Linkage Group LG04"/>
</dbReference>
<protein>
    <submittedName>
        <fullName evidence="1">Uncharacterized protein</fullName>
    </submittedName>
</protein>
<evidence type="ECO:0000313" key="2">
    <source>
        <dbReference type="Proteomes" id="UP001060085"/>
    </source>
</evidence>